<name>A0AAN6T8R3_9PEZI</name>
<accession>A0AAN6T8R3</accession>
<evidence type="ECO:0000313" key="2">
    <source>
        <dbReference type="Proteomes" id="UP001302812"/>
    </source>
</evidence>
<dbReference type="Proteomes" id="UP001302812">
    <property type="component" value="Unassembled WGS sequence"/>
</dbReference>
<evidence type="ECO:0000313" key="1">
    <source>
        <dbReference type="EMBL" id="KAK4109390.1"/>
    </source>
</evidence>
<reference evidence="1" key="1">
    <citation type="journal article" date="2023" name="Mol. Phylogenet. Evol.">
        <title>Genome-scale phylogeny and comparative genomics of the fungal order Sordariales.</title>
        <authorList>
            <person name="Hensen N."/>
            <person name="Bonometti L."/>
            <person name="Westerberg I."/>
            <person name="Brannstrom I.O."/>
            <person name="Guillou S."/>
            <person name="Cros-Aarteil S."/>
            <person name="Calhoun S."/>
            <person name="Haridas S."/>
            <person name="Kuo A."/>
            <person name="Mondo S."/>
            <person name="Pangilinan J."/>
            <person name="Riley R."/>
            <person name="LaButti K."/>
            <person name="Andreopoulos B."/>
            <person name="Lipzen A."/>
            <person name="Chen C."/>
            <person name="Yan M."/>
            <person name="Daum C."/>
            <person name="Ng V."/>
            <person name="Clum A."/>
            <person name="Steindorff A."/>
            <person name="Ohm R.A."/>
            <person name="Martin F."/>
            <person name="Silar P."/>
            <person name="Natvig D.O."/>
            <person name="Lalanne C."/>
            <person name="Gautier V."/>
            <person name="Ament-Velasquez S.L."/>
            <person name="Kruys A."/>
            <person name="Hutchinson M.I."/>
            <person name="Powell A.J."/>
            <person name="Barry K."/>
            <person name="Miller A.N."/>
            <person name="Grigoriev I.V."/>
            <person name="Debuchy R."/>
            <person name="Gladieux P."/>
            <person name="Hiltunen Thoren M."/>
            <person name="Johannesson H."/>
        </authorList>
    </citation>
    <scope>NUCLEOTIDE SEQUENCE</scope>
    <source>
        <strain evidence="1">CBS 508.74</strain>
    </source>
</reference>
<dbReference type="GeneID" id="89939981"/>
<protein>
    <submittedName>
        <fullName evidence="1">Uncharacterized protein</fullName>
    </submittedName>
</protein>
<sequence>MSGGHAVHGQGNGGTLWLKTTTQRYPEIHVLESDGPQHPVMYRARPGARLVCNASKEQKKQPRLHAVPCTTAAFAASEDGVHNAAHGGKTWVKRRSRGGPTVAQHALEDLRICSHVMLNGKIEGRRLCMTLEPHISQVLVEPHQPRQLQHGSSASRSWQGRFTMLCTEYSFKQVATPRRNMRRSEWISVPYNIPRMDCVTYEHYVRSERTL</sequence>
<proteinExistence type="predicted"/>
<dbReference type="AlphaFoldDB" id="A0AAN6T8R3"/>
<keyword evidence="2" id="KW-1185">Reference proteome</keyword>
<dbReference type="EMBL" id="MU853356">
    <property type="protein sequence ID" value="KAK4109390.1"/>
    <property type="molecule type" value="Genomic_DNA"/>
</dbReference>
<dbReference type="RefSeq" id="XP_064666960.1">
    <property type="nucleotide sequence ID" value="XM_064815856.1"/>
</dbReference>
<comment type="caution">
    <text evidence="1">The sequence shown here is derived from an EMBL/GenBank/DDBJ whole genome shotgun (WGS) entry which is preliminary data.</text>
</comment>
<reference evidence="1" key="2">
    <citation type="submission" date="2023-05" db="EMBL/GenBank/DDBJ databases">
        <authorList>
            <consortium name="Lawrence Berkeley National Laboratory"/>
            <person name="Steindorff A."/>
            <person name="Hensen N."/>
            <person name="Bonometti L."/>
            <person name="Westerberg I."/>
            <person name="Brannstrom I.O."/>
            <person name="Guillou S."/>
            <person name="Cros-Aarteil S."/>
            <person name="Calhoun S."/>
            <person name="Haridas S."/>
            <person name="Kuo A."/>
            <person name="Mondo S."/>
            <person name="Pangilinan J."/>
            <person name="Riley R."/>
            <person name="Labutti K."/>
            <person name="Andreopoulos B."/>
            <person name="Lipzen A."/>
            <person name="Chen C."/>
            <person name="Yanf M."/>
            <person name="Daum C."/>
            <person name="Ng V."/>
            <person name="Clum A."/>
            <person name="Ohm R."/>
            <person name="Martin F."/>
            <person name="Silar P."/>
            <person name="Natvig D."/>
            <person name="Lalanne C."/>
            <person name="Gautier V."/>
            <person name="Ament-Velasquez S.L."/>
            <person name="Kruys A."/>
            <person name="Hutchinson M.I."/>
            <person name="Powell A.J."/>
            <person name="Barry K."/>
            <person name="Miller A.N."/>
            <person name="Grigoriev I.V."/>
            <person name="Debuchy R."/>
            <person name="Gladieux P."/>
            <person name="Thoren M.H."/>
            <person name="Johannesson H."/>
        </authorList>
    </citation>
    <scope>NUCLEOTIDE SEQUENCE</scope>
    <source>
        <strain evidence="1">CBS 508.74</strain>
    </source>
</reference>
<organism evidence="1 2">
    <name type="scientific">Canariomyces notabilis</name>
    <dbReference type="NCBI Taxonomy" id="2074819"/>
    <lineage>
        <taxon>Eukaryota</taxon>
        <taxon>Fungi</taxon>
        <taxon>Dikarya</taxon>
        <taxon>Ascomycota</taxon>
        <taxon>Pezizomycotina</taxon>
        <taxon>Sordariomycetes</taxon>
        <taxon>Sordariomycetidae</taxon>
        <taxon>Sordariales</taxon>
        <taxon>Chaetomiaceae</taxon>
        <taxon>Canariomyces</taxon>
    </lineage>
</organism>
<gene>
    <name evidence="1" type="ORF">N656DRAFT_782941</name>
</gene>